<feature type="compositionally biased region" description="Basic and acidic residues" evidence="1">
    <location>
        <begin position="91"/>
        <end position="100"/>
    </location>
</feature>
<dbReference type="InterPro" id="IPR035979">
    <property type="entry name" value="RBD_domain_sf"/>
</dbReference>
<dbReference type="Proteomes" id="UP001302126">
    <property type="component" value="Unassembled WGS sequence"/>
</dbReference>
<dbReference type="InterPro" id="IPR012677">
    <property type="entry name" value="Nucleotide-bd_a/b_plait_sf"/>
</dbReference>
<feature type="region of interest" description="Disordered" evidence="1">
    <location>
        <begin position="194"/>
        <end position="243"/>
    </location>
</feature>
<dbReference type="AlphaFoldDB" id="A0AAN6X3C1"/>
<feature type="compositionally biased region" description="Basic and acidic residues" evidence="1">
    <location>
        <begin position="31"/>
        <end position="45"/>
    </location>
</feature>
<reference evidence="2" key="2">
    <citation type="submission" date="2023-05" db="EMBL/GenBank/DDBJ databases">
        <authorList>
            <consortium name="Lawrence Berkeley National Laboratory"/>
            <person name="Steindorff A."/>
            <person name="Hensen N."/>
            <person name="Bonometti L."/>
            <person name="Westerberg I."/>
            <person name="Brannstrom I.O."/>
            <person name="Guillou S."/>
            <person name="Cros-Aarteil S."/>
            <person name="Calhoun S."/>
            <person name="Haridas S."/>
            <person name="Kuo A."/>
            <person name="Mondo S."/>
            <person name="Pangilinan J."/>
            <person name="Riley R."/>
            <person name="Labutti K."/>
            <person name="Andreopoulos B."/>
            <person name="Lipzen A."/>
            <person name="Chen C."/>
            <person name="Yanf M."/>
            <person name="Daum C."/>
            <person name="Ng V."/>
            <person name="Clum A."/>
            <person name="Ohm R."/>
            <person name="Martin F."/>
            <person name="Silar P."/>
            <person name="Natvig D."/>
            <person name="Lalanne C."/>
            <person name="Gautier V."/>
            <person name="Ament-Velasquez S.L."/>
            <person name="Kruys A."/>
            <person name="Hutchinson M.I."/>
            <person name="Powell A.J."/>
            <person name="Barry K."/>
            <person name="Miller A.N."/>
            <person name="Grigoriev I.V."/>
            <person name="Debuchy R."/>
            <person name="Gladieux P."/>
            <person name="Thoren M.H."/>
            <person name="Johannesson H."/>
        </authorList>
    </citation>
    <scope>NUCLEOTIDE SEQUENCE</scope>
    <source>
        <strain evidence="2">PSN309</strain>
    </source>
</reference>
<name>A0AAN6X3C1_9PEZI</name>
<keyword evidence="3" id="KW-1185">Reference proteome</keyword>
<dbReference type="GO" id="GO:0003676">
    <property type="term" value="F:nucleic acid binding"/>
    <property type="evidence" value="ECO:0007669"/>
    <property type="project" value="InterPro"/>
</dbReference>
<organism evidence="2 3">
    <name type="scientific">Podospora australis</name>
    <dbReference type="NCBI Taxonomy" id="1536484"/>
    <lineage>
        <taxon>Eukaryota</taxon>
        <taxon>Fungi</taxon>
        <taxon>Dikarya</taxon>
        <taxon>Ascomycota</taxon>
        <taxon>Pezizomycotina</taxon>
        <taxon>Sordariomycetes</taxon>
        <taxon>Sordariomycetidae</taxon>
        <taxon>Sordariales</taxon>
        <taxon>Podosporaceae</taxon>
        <taxon>Podospora</taxon>
    </lineage>
</organism>
<dbReference type="PANTHER" id="PTHR23204">
    <property type="entry name" value="CLEAVAGE AND POLYADENYLATION SPECIFIC FACTOR"/>
    <property type="match status" value="1"/>
</dbReference>
<proteinExistence type="predicted"/>
<dbReference type="Gene3D" id="3.30.70.330">
    <property type="match status" value="1"/>
</dbReference>
<sequence>MAEEDFEIDVYGDGDHGHTNQDQGDSNQAGDRYDSDHGHNDHDDQGAYDDYAGNHHGEHHDDAYDRRRASTGNAEHTVASQSPAPKQGVKRKQESDDRPIDPGATTALLITELNWWNTDDDIRGWAYQAGSEHELKDITFSEHKVNGKSKGQAYLEFTSQQAATATKHYIEDSANEASHPGSKRFVVVYSSPSHNPFRTLPKDTPNRGGKDIQSRPPVGAPYGDRQNNAPNNTYNNYPNNNNYRGRGNYTPRGGMGRGGYNNYHQNNAGNNYMNAQTGFNAGGNGGYAGFNNRGGGMNFRGGMGGRGGRGGNMPMMGGMPPMGSMGMGAMNPMGMMGGAMGAGMGGGMGAGMGAGMGGGMGAGMGAGMGGGMGGMPNFQGMNQFNPGFFGGAPAGGNNQGGNTFQNPHGAKRARGE</sequence>
<dbReference type="EMBL" id="MU864354">
    <property type="protein sequence ID" value="KAK4192598.1"/>
    <property type="molecule type" value="Genomic_DNA"/>
</dbReference>
<dbReference type="GO" id="GO:0005634">
    <property type="term" value="C:nucleus"/>
    <property type="evidence" value="ECO:0007669"/>
    <property type="project" value="UniProtKB-SubCell"/>
</dbReference>
<dbReference type="GO" id="GO:0006397">
    <property type="term" value="P:mRNA processing"/>
    <property type="evidence" value="ECO:0007669"/>
    <property type="project" value="UniProtKB-KW"/>
</dbReference>
<reference evidence="2" key="1">
    <citation type="journal article" date="2023" name="Mol. Phylogenet. Evol.">
        <title>Genome-scale phylogeny and comparative genomics of the fungal order Sordariales.</title>
        <authorList>
            <person name="Hensen N."/>
            <person name="Bonometti L."/>
            <person name="Westerberg I."/>
            <person name="Brannstrom I.O."/>
            <person name="Guillou S."/>
            <person name="Cros-Aarteil S."/>
            <person name="Calhoun S."/>
            <person name="Haridas S."/>
            <person name="Kuo A."/>
            <person name="Mondo S."/>
            <person name="Pangilinan J."/>
            <person name="Riley R."/>
            <person name="LaButti K."/>
            <person name="Andreopoulos B."/>
            <person name="Lipzen A."/>
            <person name="Chen C."/>
            <person name="Yan M."/>
            <person name="Daum C."/>
            <person name="Ng V."/>
            <person name="Clum A."/>
            <person name="Steindorff A."/>
            <person name="Ohm R.A."/>
            <person name="Martin F."/>
            <person name="Silar P."/>
            <person name="Natvig D.O."/>
            <person name="Lalanne C."/>
            <person name="Gautier V."/>
            <person name="Ament-Velasquez S.L."/>
            <person name="Kruys A."/>
            <person name="Hutchinson M.I."/>
            <person name="Powell A.J."/>
            <person name="Barry K."/>
            <person name="Miller A.N."/>
            <person name="Grigoriev I.V."/>
            <person name="Debuchy R."/>
            <person name="Gladieux P."/>
            <person name="Hiltunen Thoren M."/>
            <person name="Johannesson H."/>
        </authorList>
    </citation>
    <scope>NUCLEOTIDE SEQUENCE</scope>
    <source>
        <strain evidence="2">PSN309</strain>
    </source>
</reference>
<evidence type="ECO:0000313" key="3">
    <source>
        <dbReference type="Proteomes" id="UP001302126"/>
    </source>
</evidence>
<feature type="compositionally biased region" description="Basic and acidic residues" evidence="1">
    <location>
        <begin position="52"/>
        <end position="68"/>
    </location>
</feature>
<dbReference type="InterPro" id="IPR034772">
    <property type="entry name" value="CPSF6/7"/>
</dbReference>
<feature type="compositionally biased region" description="Polar residues" evidence="1">
    <location>
        <begin position="20"/>
        <end position="29"/>
    </location>
</feature>
<gene>
    <name evidence="2" type="ORF">QBC35DRAFT_228940</name>
</gene>
<protein>
    <submittedName>
        <fullName evidence="2">Rrm domain-containing protein</fullName>
    </submittedName>
</protein>
<feature type="region of interest" description="Disordered" evidence="1">
    <location>
        <begin position="1"/>
        <end position="103"/>
    </location>
</feature>
<comment type="caution">
    <text evidence="2">The sequence shown here is derived from an EMBL/GenBank/DDBJ whole genome shotgun (WGS) entry which is preliminary data.</text>
</comment>
<feature type="compositionally biased region" description="Low complexity" evidence="1">
    <location>
        <begin position="227"/>
        <end position="243"/>
    </location>
</feature>
<evidence type="ECO:0000256" key="1">
    <source>
        <dbReference type="SAM" id="MobiDB-lite"/>
    </source>
</evidence>
<dbReference type="SUPFAM" id="SSF54928">
    <property type="entry name" value="RNA-binding domain, RBD"/>
    <property type="match status" value="1"/>
</dbReference>
<feature type="compositionally biased region" description="Polar residues" evidence="1">
    <location>
        <begin position="70"/>
        <end position="84"/>
    </location>
</feature>
<feature type="compositionally biased region" description="Basic and acidic residues" evidence="1">
    <location>
        <begin position="200"/>
        <end position="213"/>
    </location>
</feature>
<accession>A0AAN6X3C1</accession>
<feature type="compositionally biased region" description="Acidic residues" evidence="1">
    <location>
        <begin position="1"/>
        <end position="12"/>
    </location>
</feature>
<evidence type="ECO:0000313" key="2">
    <source>
        <dbReference type="EMBL" id="KAK4192598.1"/>
    </source>
</evidence>
<feature type="region of interest" description="Disordered" evidence="1">
    <location>
        <begin position="393"/>
        <end position="416"/>
    </location>
</feature>